<evidence type="ECO:0000259" key="8">
    <source>
        <dbReference type="PROSITE" id="PS51294"/>
    </source>
</evidence>
<keyword evidence="2" id="KW-0805">Transcription regulation</keyword>
<organism evidence="9 10">
    <name type="scientific">Canavalia gladiata</name>
    <name type="common">Sword bean</name>
    <name type="synonym">Dolichos gladiatus</name>
    <dbReference type="NCBI Taxonomy" id="3824"/>
    <lineage>
        <taxon>Eukaryota</taxon>
        <taxon>Viridiplantae</taxon>
        <taxon>Streptophyta</taxon>
        <taxon>Embryophyta</taxon>
        <taxon>Tracheophyta</taxon>
        <taxon>Spermatophyta</taxon>
        <taxon>Magnoliopsida</taxon>
        <taxon>eudicotyledons</taxon>
        <taxon>Gunneridae</taxon>
        <taxon>Pentapetalae</taxon>
        <taxon>rosids</taxon>
        <taxon>fabids</taxon>
        <taxon>Fabales</taxon>
        <taxon>Fabaceae</taxon>
        <taxon>Papilionoideae</taxon>
        <taxon>50 kb inversion clade</taxon>
        <taxon>NPAAA clade</taxon>
        <taxon>indigoferoid/millettioid clade</taxon>
        <taxon>Phaseoleae</taxon>
        <taxon>Canavalia</taxon>
    </lineage>
</organism>
<evidence type="ECO:0000256" key="2">
    <source>
        <dbReference type="ARBA" id="ARBA00023015"/>
    </source>
</evidence>
<dbReference type="PROSITE" id="PS50090">
    <property type="entry name" value="MYB_LIKE"/>
    <property type="match status" value="2"/>
</dbReference>
<evidence type="ECO:0000313" key="10">
    <source>
        <dbReference type="Proteomes" id="UP001367508"/>
    </source>
</evidence>
<protein>
    <submittedName>
        <fullName evidence="9">Uncharacterized protein</fullName>
    </submittedName>
</protein>
<evidence type="ECO:0000256" key="1">
    <source>
        <dbReference type="ARBA" id="ARBA00004123"/>
    </source>
</evidence>
<dbReference type="GO" id="GO:0003677">
    <property type="term" value="F:DNA binding"/>
    <property type="evidence" value="ECO:0007669"/>
    <property type="project" value="UniProtKB-KW"/>
</dbReference>
<keyword evidence="4" id="KW-0804">Transcription</keyword>
<feature type="domain" description="Myb-like" evidence="7">
    <location>
        <begin position="62"/>
        <end position="133"/>
    </location>
</feature>
<keyword evidence="5" id="KW-0539">Nucleus</keyword>
<dbReference type="CDD" id="cd00167">
    <property type="entry name" value="SANT"/>
    <property type="match status" value="2"/>
</dbReference>
<reference evidence="9 10" key="1">
    <citation type="submission" date="2024-01" db="EMBL/GenBank/DDBJ databases">
        <title>The genomes of 5 underutilized Papilionoideae crops provide insights into root nodulation and disease resistanc.</title>
        <authorList>
            <person name="Jiang F."/>
        </authorList>
    </citation>
    <scope>NUCLEOTIDE SEQUENCE [LARGE SCALE GENOMIC DNA]</scope>
    <source>
        <strain evidence="9">LVBAO_FW01</strain>
        <tissue evidence="9">Leaves</tissue>
    </source>
</reference>
<dbReference type="GO" id="GO:0005634">
    <property type="term" value="C:nucleus"/>
    <property type="evidence" value="ECO:0007669"/>
    <property type="project" value="UniProtKB-SubCell"/>
</dbReference>
<name>A0AAN9QJB0_CANGL</name>
<evidence type="ECO:0000256" key="5">
    <source>
        <dbReference type="ARBA" id="ARBA00023242"/>
    </source>
</evidence>
<comment type="caution">
    <text evidence="9">The sequence shown here is derived from an EMBL/GenBank/DDBJ whole genome shotgun (WGS) entry which is preliminary data.</text>
</comment>
<dbReference type="SUPFAM" id="SSF46689">
    <property type="entry name" value="Homeodomain-like"/>
    <property type="match status" value="1"/>
</dbReference>
<gene>
    <name evidence="9" type="ORF">VNO77_18081</name>
</gene>
<dbReference type="InterPro" id="IPR015495">
    <property type="entry name" value="Myb_TF_plants"/>
</dbReference>
<sequence length="374" mass="42438">MGRAPCCEKVGLKKGRWTAEEDEILTKYIQANGEGSWRSLPKNAGLLRCGKSCRLRWINYLRADLKRGNISAEEESIIVKLHASFGNRLVSKINFMQSSETQSICLLILWSLIASHLPGRTDNEIKNYWNSHLSRKIYSFRGTNNKEIITLPPKRKGGRTSRWAMKKSKNWAQKVTEERPKQSDPTPQNNEADPLPPTSASTIMEFMVLDEPGKEEIAAIQEQNGGTVLEQCLDIEKEAKGILGPYEEAINDIMDSGCLPEASGVLALFDDEERDSNNNDVVGNERGDKCTNKMGSNEEELESSVNHSSNCELHSCSSVDENWDWESIVQLDHKDETVSYWEHSENLLTWLWEDEAWEKDFQSFADAMVAWFLS</sequence>
<dbReference type="AlphaFoldDB" id="A0AAN9QJB0"/>
<dbReference type="EMBL" id="JAYMYQ010000004">
    <property type="protein sequence ID" value="KAK7337502.1"/>
    <property type="molecule type" value="Genomic_DNA"/>
</dbReference>
<dbReference type="InterPro" id="IPR009057">
    <property type="entry name" value="Homeodomain-like_sf"/>
</dbReference>
<feature type="domain" description="HTH myb-type" evidence="8">
    <location>
        <begin position="9"/>
        <end position="65"/>
    </location>
</feature>
<dbReference type="InterPro" id="IPR001005">
    <property type="entry name" value="SANT/Myb"/>
</dbReference>
<evidence type="ECO:0000259" key="7">
    <source>
        <dbReference type="PROSITE" id="PS50090"/>
    </source>
</evidence>
<evidence type="ECO:0000256" key="3">
    <source>
        <dbReference type="ARBA" id="ARBA00023125"/>
    </source>
</evidence>
<accession>A0AAN9QJB0</accession>
<dbReference type="SMART" id="SM00717">
    <property type="entry name" value="SANT"/>
    <property type="match status" value="2"/>
</dbReference>
<dbReference type="PROSITE" id="PS51294">
    <property type="entry name" value="HTH_MYB"/>
    <property type="match status" value="2"/>
</dbReference>
<evidence type="ECO:0000256" key="6">
    <source>
        <dbReference type="SAM" id="MobiDB-lite"/>
    </source>
</evidence>
<dbReference type="Proteomes" id="UP001367508">
    <property type="component" value="Unassembled WGS sequence"/>
</dbReference>
<evidence type="ECO:0000313" key="9">
    <source>
        <dbReference type="EMBL" id="KAK7337502.1"/>
    </source>
</evidence>
<dbReference type="PANTHER" id="PTHR47999">
    <property type="entry name" value="TRANSCRIPTION FACTOR MYB8-RELATED-RELATED"/>
    <property type="match status" value="1"/>
</dbReference>
<dbReference type="FunFam" id="1.10.10.60:FF:000121">
    <property type="entry name" value="Myb transcription factor"/>
    <property type="match status" value="1"/>
</dbReference>
<feature type="region of interest" description="Disordered" evidence="6">
    <location>
        <begin position="152"/>
        <end position="199"/>
    </location>
</feature>
<feature type="compositionally biased region" description="Basic residues" evidence="6">
    <location>
        <begin position="153"/>
        <end position="169"/>
    </location>
</feature>
<comment type="subcellular location">
    <subcellularLocation>
        <location evidence="1">Nucleus</location>
    </subcellularLocation>
</comment>
<proteinExistence type="predicted"/>
<dbReference type="Gene3D" id="1.10.10.60">
    <property type="entry name" value="Homeodomain-like"/>
    <property type="match status" value="2"/>
</dbReference>
<keyword evidence="3" id="KW-0238">DNA-binding</keyword>
<keyword evidence="10" id="KW-1185">Reference proteome</keyword>
<feature type="domain" description="Myb-like" evidence="7">
    <location>
        <begin position="9"/>
        <end position="61"/>
    </location>
</feature>
<dbReference type="Pfam" id="PF00249">
    <property type="entry name" value="Myb_DNA-binding"/>
    <property type="match status" value="2"/>
</dbReference>
<dbReference type="PANTHER" id="PTHR47999:SF91">
    <property type="entry name" value="TRANSCRIPTION FACTOR MYB111"/>
    <property type="match status" value="1"/>
</dbReference>
<evidence type="ECO:0000256" key="4">
    <source>
        <dbReference type="ARBA" id="ARBA00023163"/>
    </source>
</evidence>
<feature type="domain" description="HTH myb-type" evidence="8">
    <location>
        <begin position="110"/>
        <end position="137"/>
    </location>
</feature>
<dbReference type="InterPro" id="IPR017930">
    <property type="entry name" value="Myb_dom"/>
</dbReference>